<reference evidence="1 2" key="1">
    <citation type="submission" date="2016-10" db="EMBL/GenBank/DDBJ databases">
        <authorList>
            <person name="Cai Z."/>
        </authorList>
    </citation>
    <scope>NUCLEOTIDE SEQUENCE [LARGE SCALE GENOMIC DNA]</scope>
</reference>
<evidence type="ECO:0000313" key="1">
    <source>
        <dbReference type="EMBL" id="SZX64008.1"/>
    </source>
</evidence>
<dbReference type="Proteomes" id="UP000256970">
    <property type="component" value="Unassembled WGS sequence"/>
</dbReference>
<organism evidence="1 2">
    <name type="scientific">Tetradesmus obliquus</name>
    <name type="common">Green alga</name>
    <name type="synonym">Acutodesmus obliquus</name>
    <dbReference type="NCBI Taxonomy" id="3088"/>
    <lineage>
        <taxon>Eukaryota</taxon>
        <taxon>Viridiplantae</taxon>
        <taxon>Chlorophyta</taxon>
        <taxon>core chlorophytes</taxon>
        <taxon>Chlorophyceae</taxon>
        <taxon>CS clade</taxon>
        <taxon>Sphaeropleales</taxon>
        <taxon>Scenedesmaceae</taxon>
        <taxon>Tetradesmus</taxon>
    </lineage>
</organism>
<evidence type="ECO:0000313" key="2">
    <source>
        <dbReference type="Proteomes" id="UP000256970"/>
    </source>
</evidence>
<accession>A0A383VEM3</accession>
<gene>
    <name evidence="1" type="ORF">BQ4739_LOCUS4542</name>
</gene>
<name>A0A383VEM3_TETOB</name>
<sequence>MSRQQQQQQQQQSLLLPASPATAAAAAGMPALSQPVARPGTAGALPSVGVAADVAGMPQATHSSVGSAMTHSEEMLLPHAAVFVYAWPFVPDAFAVCDALDELEWK</sequence>
<dbReference type="EMBL" id="FNXT01000363">
    <property type="protein sequence ID" value="SZX64008.1"/>
    <property type="molecule type" value="Genomic_DNA"/>
</dbReference>
<dbReference type="AlphaFoldDB" id="A0A383VEM3"/>
<protein>
    <submittedName>
        <fullName evidence="1">Uncharacterized protein</fullName>
    </submittedName>
</protein>
<keyword evidence="2" id="KW-1185">Reference proteome</keyword>
<proteinExistence type="predicted"/>